<dbReference type="RefSeq" id="WP_012873214.1">
    <property type="nucleotide sequence ID" value="NC_013524.1"/>
</dbReference>
<dbReference type="InParanoid" id="D1C8N3"/>
<feature type="domain" description="Glycosyltransferase subfamily 4-like N-terminal" evidence="1">
    <location>
        <begin position="22"/>
        <end position="175"/>
    </location>
</feature>
<evidence type="ECO:0000259" key="1">
    <source>
        <dbReference type="Pfam" id="PF13579"/>
    </source>
</evidence>
<dbReference type="eggNOG" id="COG0438">
    <property type="taxonomic scope" value="Bacteria"/>
</dbReference>
<dbReference type="OrthoDB" id="9813214at2"/>
<dbReference type="InterPro" id="IPR028098">
    <property type="entry name" value="Glyco_trans_4-like_N"/>
</dbReference>
<dbReference type="KEGG" id="sti:Sthe_2762"/>
<dbReference type="PANTHER" id="PTHR12526">
    <property type="entry name" value="GLYCOSYLTRANSFERASE"/>
    <property type="match status" value="1"/>
</dbReference>
<dbReference type="Gene3D" id="3.40.50.2000">
    <property type="entry name" value="Glycogen Phosphorylase B"/>
    <property type="match status" value="2"/>
</dbReference>
<dbReference type="STRING" id="479434.Sthe_2762"/>
<dbReference type="Pfam" id="PF13692">
    <property type="entry name" value="Glyco_trans_1_4"/>
    <property type="match status" value="1"/>
</dbReference>
<sequence>MRVCVLTVGRSAFSQPLYGKEAASLQRAGHAVTIIAPCLASEDPADPTTNPLGIRVVSLMRMGWGTRREKLQALPRLLRLALRERADVYQAMELQSLLVGAIVKLLTRARLVYDAREHYPLAIAVNSRRGPVATRLIYAVFWLLEALLIRLFVDHAFAVDRGCLERFERFGRPASLLTNYPRLTFAPAELPPREERPADRPFHLLYTGFTRRRVAVVETIQAVALLRDAGIPVQATFLGLVDDEPFVRECREAIAALGVQDSVRLVGRVGPEEVRRYLAEADCGSLLYHPTPYTEYVTHPVKLFEYMAWGLPVICSNLPNMSRFVRDGEYGLVVDPRDPADIAAAITRLARDRSLAARFSANGRRAFLERHHWEVLEPGYVGVFAQLAPDAPRSGPAGVERAESGALPGD</sequence>
<name>D1C8N3_SPHTD</name>
<gene>
    <name evidence="2" type="ordered locus">Sthe_2762</name>
</gene>
<organism evidence="2 3">
    <name type="scientific">Sphaerobacter thermophilus (strain ATCC 49802 / DSM 20745 / KCCM 41009 / NCIMB 13125 / S 6022)</name>
    <dbReference type="NCBI Taxonomy" id="479434"/>
    <lineage>
        <taxon>Bacteria</taxon>
        <taxon>Pseudomonadati</taxon>
        <taxon>Thermomicrobiota</taxon>
        <taxon>Thermomicrobia</taxon>
        <taxon>Sphaerobacterales</taxon>
        <taxon>Sphaerobacterineae</taxon>
        <taxon>Sphaerobacteraceae</taxon>
        <taxon>Sphaerobacter</taxon>
    </lineage>
</organism>
<dbReference type="CAZy" id="GT4">
    <property type="family name" value="Glycosyltransferase Family 4"/>
</dbReference>
<accession>D1C8N3</accession>
<dbReference type="EMBL" id="CP001824">
    <property type="protein sequence ID" value="ACZ40176.1"/>
    <property type="molecule type" value="Genomic_DNA"/>
</dbReference>
<keyword evidence="2" id="KW-0808">Transferase</keyword>
<dbReference type="SUPFAM" id="SSF53756">
    <property type="entry name" value="UDP-Glycosyltransferase/glycogen phosphorylase"/>
    <property type="match status" value="1"/>
</dbReference>
<evidence type="ECO:0000313" key="2">
    <source>
        <dbReference type="EMBL" id="ACZ40176.1"/>
    </source>
</evidence>
<reference evidence="2 3" key="2">
    <citation type="journal article" date="2010" name="Stand. Genomic Sci.">
        <title>Complete genome sequence of Desulfohalobium retbaense type strain (HR(100)).</title>
        <authorList>
            <person name="Spring S."/>
            <person name="Nolan M."/>
            <person name="Lapidus A."/>
            <person name="Glavina Del Rio T."/>
            <person name="Copeland A."/>
            <person name="Tice H."/>
            <person name="Cheng J.F."/>
            <person name="Lucas S."/>
            <person name="Land M."/>
            <person name="Chen F."/>
            <person name="Bruce D."/>
            <person name="Goodwin L."/>
            <person name="Pitluck S."/>
            <person name="Ivanova N."/>
            <person name="Mavromatis K."/>
            <person name="Mikhailova N."/>
            <person name="Pati A."/>
            <person name="Chen A."/>
            <person name="Palaniappan K."/>
            <person name="Hauser L."/>
            <person name="Chang Y.J."/>
            <person name="Jeffries C.D."/>
            <person name="Munk C."/>
            <person name="Kiss H."/>
            <person name="Chain P."/>
            <person name="Han C."/>
            <person name="Brettin T."/>
            <person name="Detter J.C."/>
            <person name="Schuler E."/>
            <person name="Goker M."/>
            <person name="Rohde M."/>
            <person name="Bristow J."/>
            <person name="Eisen J.A."/>
            <person name="Markowitz V."/>
            <person name="Hugenholtz P."/>
            <person name="Kyrpides N.C."/>
            <person name="Klenk H.P."/>
        </authorList>
    </citation>
    <scope>NUCLEOTIDE SEQUENCE [LARGE SCALE GENOMIC DNA]</scope>
    <source>
        <strain evidence="3">ATCC 49802 / DSM 20745 / S 6022</strain>
    </source>
</reference>
<keyword evidence="3" id="KW-1185">Reference proteome</keyword>
<dbReference type="AlphaFoldDB" id="D1C8N3"/>
<dbReference type="Proteomes" id="UP000002027">
    <property type="component" value="Chromosome 2"/>
</dbReference>
<protein>
    <submittedName>
        <fullName evidence="2">Glycosyl transferase group 1</fullName>
    </submittedName>
</protein>
<evidence type="ECO:0000313" key="3">
    <source>
        <dbReference type="Proteomes" id="UP000002027"/>
    </source>
</evidence>
<dbReference type="GO" id="GO:0016757">
    <property type="term" value="F:glycosyltransferase activity"/>
    <property type="evidence" value="ECO:0007669"/>
    <property type="project" value="UniProtKB-ARBA"/>
</dbReference>
<dbReference type="HOGENOM" id="CLU_009583_36_1_0"/>
<dbReference type="Pfam" id="PF13579">
    <property type="entry name" value="Glyco_trans_4_4"/>
    <property type="match status" value="1"/>
</dbReference>
<reference evidence="3" key="1">
    <citation type="submission" date="2009-11" db="EMBL/GenBank/DDBJ databases">
        <title>The complete chromosome 2 of Sphaerobacter thermophilus DSM 20745.</title>
        <authorList>
            <person name="Lucas S."/>
            <person name="Copeland A."/>
            <person name="Lapidus A."/>
            <person name="Glavina del Rio T."/>
            <person name="Dalin E."/>
            <person name="Tice H."/>
            <person name="Bruce D."/>
            <person name="Goodwin L."/>
            <person name="Pitluck S."/>
            <person name="Kyrpides N."/>
            <person name="Mavromatis K."/>
            <person name="Ivanova N."/>
            <person name="Mikhailova N."/>
            <person name="LaButti K.M."/>
            <person name="Clum A."/>
            <person name="Sun H.I."/>
            <person name="Brettin T."/>
            <person name="Detter J.C."/>
            <person name="Han C."/>
            <person name="Larimer F."/>
            <person name="Land M."/>
            <person name="Hauser L."/>
            <person name="Markowitz V."/>
            <person name="Cheng J.F."/>
            <person name="Hugenholtz P."/>
            <person name="Woyke T."/>
            <person name="Wu D."/>
            <person name="Steenblock K."/>
            <person name="Schneider S."/>
            <person name="Pukall R."/>
            <person name="Goeker M."/>
            <person name="Klenk H.P."/>
            <person name="Eisen J.A."/>
        </authorList>
    </citation>
    <scope>NUCLEOTIDE SEQUENCE [LARGE SCALE GENOMIC DNA]</scope>
    <source>
        <strain evidence="3">ATCC 49802 / DSM 20745 / S 6022</strain>
    </source>
</reference>
<proteinExistence type="predicted"/>